<dbReference type="GO" id="GO:0005737">
    <property type="term" value="C:cytoplasm"/>
    <property type="evidence" value="ECO:0007669"/>
    <property type="project" value="InterPro"/>
</dbReference>
<dbReference type="GO" id="GO:0000156">
    <property type="term" value="F:phosphorelay response regulator activity"/>
    <property type="evidence" value="ECO:0007669"/>
    <property type="project" value="InterPro"/>
</dbReference>
<dbReference type="EC" id="3.1.1.61" evidence="2"/>
<gene>
    <name evidence="6" type="ORF">SAMN05421642_10860</name>
</gene>
<dbReference type="AlphaFoldDB" id="A0A239J754"/>
<feature type="active site" evidence="4">
    <location>
        <position position="134"/>
    </location>
</feature>
<dbReference type="InterPro" id="IPR035909">
    <property type="entry name" value="CheB_C"/>
</dbReference>
<protein>
    <recommendedName>
        <fullName evidence="2">protein-glutamate methylesterase</fullName>
        <ecNumber evidence="2">3.1.1.61</ecNumber>
    </recommendedName>
</protein>
<feature type="domain" description="CheB-type methylesterase" evidence="5">
    <location>
        <begin position="2"/>
        <end position="189"/>
    </location>
</feature>
<dbReference type="Pfam" id="PF01339">
    <property type="entry name" value="CheB_methylest"/>
    <property type="match status" value="1"/>
</dbReference>
<dbReference type="GO" id="GO:0008984">
    <property type="term" value="F:protein-glutamate methylesterase activity"/>
    <property type="evidence" value="ECO:0007669"/>
    <property type="project" value="UniProtKB-EC"/>
</dbReference>
<dbReference type="SUPFAM" id="SSF52738">
    <property type="entry name" value="Methylesterase CheB, C-terminal domain"/>
    <property type="match status" value="1"/>
</dbReference>
<dbReference type="Gene3D" id="3.40.50.180">
    <property type="entry name" value="Methylesterase CheB, C-terminal domain"/>
    <property type="match status" value="1"/>
</dbReference>
<dbReference type="InterPro" id="IPR011247">
    <property type="entry name" value="Chemotax_prot-Glu_Me-esterase"/>
</dbReference>
<dbReference type="InterPro" id="IPR000673">
    <property type="entry name" value="Sig_transdc_resp-reg_Me-estase"/>
</dbReference>
<evidence type="ECO:0000256" key="1">
    <source>
        <dbReference type="ARBA" id="ARBA00022801"/>
    </source>
</evidence>
<comment type="catalytic activity">
    <reaction evidence="3">
        <text>[protein]-L-glutamate 5-O-methyl ester + H2O = L-glutamyl-[protein] + methanol + H(+)</text>
        <dbReference type="Rhea" id="RHEA:23236"/>
        <dbReference type="Rhea" id="RHEA-COMP:10208"/>
        <dbReference type="Rhea" id="RHEA-COMP:10311"/>
        <dbReference type="ChEBI" id="CHEBI:15377"/>
        <dbReference type="ChEBI" id="CHEBI:15378"/>
        <dbReference type="ChEBI" id="CHEBI:17790"/>
        <dbReference type="ChEBI" id="CHEBI:29973"/>
        <dbReference type="ChEBI" id="CHEBI:82795"/>
        <dbReference type="EC" id="3.1.1.61"/>
    </reaction>
</comment>
<dbReference type="OrthoDB" id="9791760at2"/>
<dbReference type="PANTHER" id="PTHR42872:SF6">
    <property type="entry name" value="PROTEIN-GLUTAMATE METHYLESTERASE_PROTEIN-GLUTAMINE GLUTAMINASE"/>
    <property type="match status" value="1"/>
</dbReference>
<dbReference type="CDD" id="cd16433">
    <property type="entry name" value="CheB"/>
    <property type="match status" value="1"/>
</dbReference>
<evidence type="ECO:0000256" key="4">
    <source>
        <dbReference type="PROSITE-ProRule" id="PRU00050"/>
    </source>
</evidence>
<feature type="active site" evidence="4">
    <location>
        <position position="42"/>
    </location>
</feature>
<dbReference type="PIRSF" id="PIRSF036461">
    <property type="entry name" value="Chmtx_methlestr"/>
    <property type="match status" value="1"/>
</dbReference>
<dbReference type="RefSeq" id="WP_089247447.1">
    <property type="nucleotide sequence ID" value="NZ_FZOW01000008.1"/>
</dbReference>
<evidence type="ECO:0000259" key="5">
    <source>
        <dbReference type="PROSITE" id="PS50122"/>
    </source>
</evidence>
<reference evidence="7" key="1">
    <citation type="submission" date="2017-06" db="EMBL/GenBank/DDBJ databases">
        <authorList>
            <person name="Varghese N."/>
            <person name="Submissions S."/>
        </authorList>
    </citation>
    <scope>NUCLEOTIDE SEQUENCE [LARGE SCALE GENOMIC DNA]</scope>
    <source>
        <strain evidence="7">JCM 23211</strain>
    </source>
</reference>
<sequence>MPESSTPSVVAVGASAGGVEALTAFVAHLPRDFPHAVLVTLHMPAHGTSALAHILDRSGLLTAVTAESGMHLQPGVIYAARPDRHLLVHDGTILLSDGPTESGHRPSINALFRSVALHSGPRGIGVLLSGVGDDGVEGLAAIAERGGVTVAQHPDDAVYPTLPCNAIDAITVDHVLPVGQIGPKLATLVIPPVDVAPPQNDRLKFEDEIARSSRYERGPTGDNLGSPSGYVCPDCGGALIAVDDNNNYRCHIGHGWTGAALLDAQDDRIEQALSIALRSLHERIHLATSLAVRAKAGALQDKYRKSAHEARTAADTLSAALKRT</sequence>
<accession>A0A239J754</accession>
<feature type="active site" evidence="4">
    <location>
        <position position="15"/>
    </location>
</feature>
<evidence type="ECO:0000313" key="7">
    <source>
        <dbReference type="Proteomes" id="UP000198327"/>
    </source>
</evidence>
<evidence type="ECO:0000256" key="2">
    <source>
        <dbReference type="ARBA" id="ARBA00039140"/>
    </source>
</evidence>
<proteinExistence type="predicted"/>
<keyword evidence="4" id="KW-0145">Chemotaxis</keyword>
<evidence type="ECO:0000313" key="6">
    <source>
        <dbReference type="EMBL" id="SNT01083.1"/>
    </source>
</evidence>
<dbReference type="Proteomes" id="UP000198327">
    <property type="component" value="Unassembled WGS sequence"/>
</dbReference>
<keyword evidence="1 4" id="KW-0378">Hydrolase</keyword>
<dbReference type="EMBL" id="FZOW01000008">
    <property type="protein sequence ID" value="SNT01083.1"/>
    <property type="molecule type" value="Genomic_DNA"/>
</dbReference>
<evidence type="ECO:0000256" key="3">
    <source>
        <dbReference type="ARBA" id="ARBA00048267"/>
    </source>
</evidence>
<keyword evidence="7" id="KW-1185">Reference proteome</keyword>
<dbReference type="GO" id="GO:0006935">
    <property type="term" value="P:chemotaxis"/>
    <property type="evidence" value="ECO:0007669"/>
    <property type="project" value="UniProtKB-UniRule"/>
</dbReference>
<name>A0A239J754_9NOCA</name>
<dbReference type="PROSITE" id="PS50122">
    <property type="entry name" value="CHEB"/>
    <property type="match status" value="1"/>
</dbReference>
<organism evidence="6 7">
    <name type="scientific">Rhodococcoides kyotonense</name>
    <dbReference type="NCBI Taxonomy" id="398843"/>
    <lineage>
        <taxon>Bacteria</taxon>
        <taxon>Bacillati</taxon>
        <taxon>Actinomycetota</taxon>
        <taxon>Actinomycetes</taxon>
        <taxon>Mycobacteriales</taxon>
        <taxon>Nocardiaceae</taxon>
        <taxon>Rhodococcoides</taxon>
    </lineage>
</organism>
<dbReference type="PANTHER" id="PTHR42872">
    <property type="entry name" value="PROTEIN-GLUTAMATE METHYLESTERASE/PROTEIN-GLUTAMINE GLUTAMINASE"/>
    <property type="match status" value="1"/>
</dbReference>